<dbReference type="InterPro" id="IPR048583">
    <property type="entry name" value="RNase_E_G_thioredoxin-like"/>
</dbReference>
<keyword evidence="12" id="KW-0255">Endonuclease</keyword>
<keyword evidence="7" id="KW-0820">tRNA-binding</keyword>
<evidence type="ECO:0000256" key="1">
    <source>
        <dbReference type="ARBA" id="ARBA00001946"/>
    </source>
</evidence>
<evidence type="ECO:0000256" key="11">
    <source>
        <dbReference type="ARBA" id="ARBA00022730"/>
    </source>
</evidence>
<evidence type="ECO:0000256" key="8">
    <source>
        <dbReference type="ARBA" id="ARBA00022694"/>
    </source>
</evidence>
<feature type="domain" description="S1 motif" evidence="16">
    <location>
        <begin position="37"/>
        <end position="139"/>
    </location>
</feature>
<keyword evidence="9" id="KW-0540">Nuclease</keyword>
<organism evidence="17 18">
    <name type="scientific">Geobacter argillaceus</name>
    <dbReference type="NCBI Taxonomy" id="345631"/>
    <lineage>
        <taxon>Bacteria</taxon>
        <taxon>Pseudomonadati</taxon>
        <taxon>Thermodesulfobacteriota</taxon>
        <taxon>Desulfuromonadia</taxon>
        <taxon>Geobacterales</taxon>
        <taxon>Geobacteraceae</taxon>
        <taxon>Geobacter</taxon>
    </lineage>
</organism>
<evidence type="ECO:0000256" key="10">
    <source>
        <dbReference type="ARBA" id="ARBA00022723"/>
    </source>
</evidence>
<dbReference type="InterPro" id="IPR012340">
    <property type="entry name" value="NA-bd_OB-fold"/>
</dbReference>
<dbReference type="PANTHER" id="PTHR30001">
    <property type="entry name" value="RIBONUCLEASE"/>
    <property type="match status" value="1"/>
</dbReference>
<name>A0A562VI62_9BACT</name>
<dbReference type="Gene3D" id="3.40.1260.20">
    <property type="entry name" value="Ribonuclease E, catalytic domain"/>
    <property type="match status" value="1"/>
</dbReference>
<keyword evidence="13" id="KW-0378">Hydrolase</keyword>
<evidence type="ECO:0000256" key="3">
    <source>
        <dbReference type="ARBA" id="ARBA00005663"/>
    </source>
</evidence>
<reference evidence="17 18" key="1">
    <citation type="submission" date="2019-07" db="EMBL/GenBank/DDBJ databases">
        <title>Genomic Encyclopedia of Archaeal and Bacterial Type Strains, Phase II (KMG-II): from individual species to whole genera.</title>
        <authorList>
            <person name="Goeker M."/>
        </authorList>
    </citation>
    <scope>NUCLEOTIDE SEQUENCE [LARGE SCALE GENOMIC DNA]</scope>
    <source>
        <strain evidence="17 18">ATCC BAA-1139</strain>
    </source>
</reference>
<evidence type="ECO:0000256" key="5">
    <source>
        <dbReference type="ARBA" id="ARBA00022490"/>
    </source>
</evidence>
<dbReference type="SMART" id="SM00316">
    <property type="entry name" value="S1"/>
    <property type="match status" value="1"/>
</dbReference>
<comment type="caution">
    <text evidence="17">The sequence shown here is derived from an EMBL/GenBank/DDBJ whole genome shotgun (WGS) entry which is preliminary data.</text>
</comment>
<dbReference type="Proteomes" id="UP000319449">
    <property type="component" value="Unassembled WGS sequence"/>
</dbReference>
<dbReference type="AlphaFoldDB" id="A0A562VI62"/>
<evidence type="ECO:0000259" key="16">
    <source>
        <dbReference type="SMART" id="SM00316"/>
    </source>
</evidence>
<evidence type="ECO:0000256" key="9">
    <source>
        <dbReference type="ARBA" id="ARBA00022722"/>
    </source>
</evidence>
<dbReference type="GO" id="GO:0008033">
    <property type="term" value="P:tRNA processing"/>
    <property type="evidence" value="ECO:0007669"/>
    <property type="project" value="UniProtKB-KW"/>
</dbReference>
<sequence length="506" mass="57707">MPNELVINTSSHETRVALIENGTIAELYIERSKVKGIVGNIYKGKVVRVLPGMQAAFVDIGLEKAAFLYVADVFDALDEYDSFMEGNGSKKEVGQEEESEGPVLHPMHPIEDLLQEGQELLVQISKEPIGTKGARITSHISLPGRHLVYMPTVDHVGISRRIEDEEERERLREIVDRIRPAGSGFIVRTVSEGKSEDDLLADLKYLLKLWEEVAKKKDNVHAPALIHSDLDVTQKVVRDILTESVDRIVVDSKPEYDKVVQFITTFMPKMKYSIELYDEEEPIFDNFGLEVEISRALGRKVWLKSGGYIIIEQTEALTAIDVNTGRFVGKHNLEDTILKTNLEAVKEIAYQLRLRNLGGIIIIDFIDMEKEVNREKVYGALEEALKADKSKTNILKISELGLVEMTRKRVRESMGRMMCEPCPYCEGRGYVKSKITVCHEIFRELRREMLDIRGAKVTLTVHPQVADLLYDEERRGLEELERRFKKRITVRAKPGFHQEQFEIAIS</sequence>
<dbReference type="InterPro" id="IPR004659">
    <property type="entry name" value="RNase_E/G"/>
</dbReference>
<dbReference type="EMBL" id="VLLN01000020">
    <property type="protein sequence ID" value="TWJ17599.1"/>
    <property type="molecule type" value="Genomic_DNA"/>
</dbReference>
<evidence type="ECO:0000256" key="13">
    <source>
        <dbReference type="ARBA" id="ARBA00022801"/>
    </source>
</evidence>
<keyword evidence="10" id="KW-0479">Metal-binding</keyword>
<keyword evidence="18" id="KW-1185">Reference proteome</keyword>
<dbReference type="RefSeq" id="WP_145024179.1">
    <property type="nucleotide sequence ID" value="NZ_VLLN01000020.1"/>
</dbReference>
<dbReference type="PANTHER" id="PTHR30001:SF0">
    <property type="entry name" value="RIBONUCLEASE G"/>
    <property type="match status" value="1"/>
</dbReference>
<dbReference type="InterPro" id="IPR003029">
    <property type="entry name" value="S1_domain"/>
</dbReference>
<evidence type="ECO:0000313" key="17">
    <source>
        <dbReference type="EMBL" id="TWJ17599.1"/>
    </source>
</evidence>
<evidence type="ECO:0000256" key="2">
    <source>
        <dbReference type="ARBA" id="ARBA00004496"/>
    </source>
</evidence>
<keyword evidence="15" id="KW-0694">RNA-binding</keyword>
<dbReference type="GO" id="GO:0005737">
    <property type="term" value="C:cytoplasm"/>
    <property type="evidence" value="ECO:0007669"/>
    <property type="project" value="UniProtKB-SubCell"/>
</dbReference>
<dbReference type="Gene3D" id="2.40.50.140">
    <property type="entry name" value="Nucleic acid-binding proteins"/>
    <property type="match status" value="1"/>
</dbReference>
<evidence type="ECO:0000256" key="7">
    <source>
        <dbReference type="ARBA" id="ARBA00022555"/>
    </source>
</evidence>
<evidence type="ECO:0000256" key="15">
    <source>
        <dbReference type="ARBA" id="ARBA00022884"/>
    </source>
</evidence>
<dbReference type="OrthoDB" id="9804278at2"/>
<dbReference type="FunFam" id="3.40.1260.20:FF:000007">
    <property type="entry name" value="Ribonuclease G"/>
    <property type="match status" value="1"/>
</dbReference>
<keyword evidence="6" id="KW-0698">rRNA processing</keyword>
<dbReference type="CDD" id="cd04453">
    <property type="entry name" value="S1_RNase_E"/>
    <property type="match status" value="1"/>
</dbReference>
<evidence type="ECO:0000256" key="6">
    <source>
        <dbReference type="ARBA" id="ARBA00022552"/>
    </source>
</evidence>
<comment type="similarity">
    <text evidence="3">Belongs to the RNase E/G family. RNase G subfamily.</text>
</comment>
<evidence type="ECO:0000256" key="12">
    <source>
        <dbReference type="ARBA" id="ARBA00022759"/>
    </source>
</evidence>
<keyword evidence="5" id="KW-0963">Cytoplasm</keyword>
<keyword evidence="11" id="KW-0699">rRNA-binding</keyword>
<dbReference type="Pfam" id="PF20833">
    <property type="entry name" value="RNase_E_G_Thio"/>
    <property type="match status" value="1"/>
</dbReference>
<dbReference type="SUPFAM" id="SSF50249">
    <property type="entry name" value="Nucleic acid-binding proteins"/>
    <property type="match status" value="1"/>
</dbReference>
<dbReference type="Pfam" id="PF10150">
    <property type="entry name" value="RNase_E_G"/>
    <property type="match status" value="1"/>
</dbReference>
<evidence type="ECO:0000313" key="18">
    <source>
        <dbReference type="Proteomes" id="UP000319449"/>
    </source>
</evidence>
<comment type="subcellular location">
    <subcellularLocation>
        <location evidence="2">Cytoplasm</location>
    </subcellularLocation>
</comment>
<dbReference type="InterPro" id="IPR019307">
    <property type="entry name" value="RNA-bd_AU-1/RNase_E/G"/>
</dbReference>
<keyword evidence="14" id="KW-0460">Magnesium</keyword>
<dbReference type="NCBIfam" id="TIGR00757">
    <property type="entry name" value="RNaseEG"/>
    <property type="match status" value="1"/>
</dbReference>
<dbReference type="GO" id="GO:0004540">
    <property type="term" value="F:RNA nuclease activity"/>
    <property type="evidence" value="ECO:0007669"/>
    <property type="project" value="InterPro"/>
</dbReference>
<protein>
    <recommendedName>
        <fullName evidence="4">Ribonuclease G</fullName>
    </recommendedName>
</protein>
<proteinExistence type="inferred from homology"/>
<accession>A0A562VI62</accession>
<dbReference type="GO" id="GO:0004519">
    <property type="term" value="F:endonuclease activity"/>
    <property type="evidence" value="ECO:0007669"/>
    <property type="project" value="UniProtKB-KW"/>
</dbReference>
<evidence type="ECO:0000256" key="4">
    <source>
        <dbReference type="ARBA" id="ARBA00017719"/>
    </source>
</evidence>
<gene>
    <name evidence="17" type="ORF">JN12_02994</name>
</gene>
<dbReference type="GO" id="GO:0000049">
    <property type="term" value="F:tRNA binding"/>
    <property type="evidence" value="ECO:0007669"/>
    <property type="project" value="UniProtKB-KW"/>
</dbReference>
<comment type="cofactor">
    <cofactor evidence="1">
        <name>Mg(2+)</name>
        <dbReference type="ChEBI" id="CHEBI:18420"/>
    </cofactor>
</comment>
<dbReference type="GO" id="GO:0016787">
    <property type="term" value="F:hydrolase activity"/>
    <property type="evidence" value="ECO:0007669"/>
    <property type="project" value="UniProtKB-KW"/>
</dbReference>
<keyword evidence="8" id="KW-0819">tRNA processing</keyword>
<dbReference type="GO" id="GO:0019843">
    <property type="term" value="F:rRNA binding"/>
    <property type="evidence" value="ECO:0007669"/>
    <property type="project" value="UniProtKB-KW"/>
</dbReference>
<dbReference type="GO" id="GO:0006364">
    <property type="term" value="P:rRNA processing"/>
    <property type="evidence" value="ECO:0007669"/>
    <property type="project" value="UniProtKB-KW"/>
</dbReference>
<evidence type="ECO:0000256" key="14">
    <source>
        <dbReference type="ARBA" id="ARBA00022842"/>
    </source>
</evidence>
<dbReference type="GO" id="GO:0046872">
    <property type="term" value="F:metal ion binding"/>
    <property type="evidence" value="ECO:0007669"/>
    <property type="project" value="UniProtKB-KW"/>
</dbReference>